<dbReference type="InterPro" id="IPR010905">
    <property type="entry name" value="Glyco_hydro_88"/>
</dbReference>
<dbReference type="PANTHER" id="PTHR33886:SF8">
    <property type="entry name" value="UNSATURATED RHAMNOGALACTURONAN HYDROLASE (EUROFUNG)"/>
    <property type="match status" value="1"/>
</dbReference>
<feature type="compositionally biased region" description="Basic and acidic residues" evidence="2">
    <location>
        <begin position="26"/>
        <end position="42"/>
    </location>
</feature>
<evidence type="ECO:0000313" key="3">
    <source>
        <dbReference type="EMBL" id="MBB3062603.1"/>
    </source>
</evidence>
<dbReference type="Pfam" id="PF07470">
    <property type="entry name" value="Glyco_hydro_88"/>
    <property type="match status" value="1"/>
</dbReference>
<feature type="region of interest" description="Disordered" evidence="2">
    <location>
        <begin position="26"/>
        <end position="45"/>
    </location>
</feature>
<keyword evidence="1 3" id="KW-0378">Hydrolase</keyword>
<name>A0A7W4WFA4_9GAMM</name>
<dbReference type="Gene3D" id="1.50.10.10">
    <property type="match status" value="1"/>
</dbReference>
<reference evidence="3 4" key="1">
    <citation type="submission" date="2020-08" db="EMBL/GenBank/DDBJ databases">
        <title>Genomic Encyclopedia of Type Strains, Phase III (KMG-III): the genomes of soil and plant-associated and newly described type strains.</title>
        <authorList>
            <person name="Whitman W."/>
        </authorList>
    </citation>
    <scope>NUCLEOTIDE SEQUENCE [LARGE SCALE GENOMIC DNA]</scope>
    <source>
        <strain evidence="3 4">CECT 8799</strain>
    </source>
</reference>
<protein>
    <submittedName>
        <fullName evidence="3">Rhamnogalacturonyl hydrolase YesR</fullName>
    </submittedName>
</protein>
<dbReference type="PANTHER" id="PTHR33886">
    <property type="entry name" value="UNSATURATED RHAMNOGALACTURONAN HYDROLASE (EUROFUNG)"/>
    <property type="match status" value="1"/>
</dbReference>
<organism evidence="3 4">
    <name type="scientific">Microbulbifer rhizosphaerae</name>
    <dbReference type="NCBI Taxonomy" id="1562603"/>
    <lineage>
        <taxon>Bacteria</taxon>
        <taxon>Pseudomonadati</taxon>
        <taxon>Pseudomonadota</taxon>
        <taxon>Gammaproteobacteria</taxon>
        <taxon>Cellvibrionales</taxon>
        <taxon>Microbulbiferaceae</taxon>
        <taxon>Microbulbifer</taxon>
    </lineage>
</organism>
<dbReference type="AlphaFoldDB" id="A0A7W4WFA4"/>
<accession>A0A7W4WFA4</accession>
<dbReference type="GO" id="GO:0016787">
    <property type="term" value="F:hydrolase activity"/>
    <property type="evidence" value="ECO:0007669"/>
    <property type="project" value="UniProtKB-KW"/>
</dbReference>
<dbReference type="PROSITE" id="PS51257">
    <property type="entry name" value="PROKAR_LIPOPROTEIN"/>
    <property type="match status" value="1"/>
</dbReference>
<dbReference type="Pfam" id="PF16153">
    <property type="entry name" value="DUF4861"/>
    <property type="match status" value="1"/>
</dbReference>
<evidence type="ECO:0000313" key="4">
    <source>
        <dbReference type="Proteomes" id="UP000535937"/>
    </source>
</evidence>
<dbReference type="SUPFAM" id="SSF48208">
    <property type="entry name" value="Six-hairpin glycosidases"/>
    <property type="match status" value="1"/>
</dbReference>
<dbReference type="RefSeq" id="WP_183462026.1">
    <property type="nucleotide sequence ID" value="NZ_JACHWZ010000018.1"/>
</dbReference>
<keyword evidence="4" id="KW-1185">Reference proteome</keyword>
<dbReference type="InterPro" id="IPR052043">
    <property type="entry name" value="PolySaccharide_Degr_Enz"/>
</dbReference>
<evidence type="ECO:0000256" key="2">
    <source>
        <dbReference type="SAM" id="MobiDB-lite"/>
    </source>
</evidence>
<dbReference type="InterPro" id="IPR008928">
    <property type="entry name" value="6-hairpin_glycosidase_sf"/>
</dbReference>
<dbReference type="GO" id="GO:0005975">
    <property type="term" value="P:carbohydrate metabolic process"/>
    <property type="evidence" value="ECO:0007669"/>
    <property type="project" value="InterPro"/>
</dbReference>
<dbReference type="InterPro" id="IPR012341">
    <property type="entry name" value="6hp_glycosidase-like_sf"/>
</dbReference>
<comment type="caution">
    <text evidence="3">The sequence shown here is derived from an EMBL/GenBank/DDBJ whole genome shotgun (WGS) entry which is preliminary data.</text>
</comment>
<dbReference type="EMBL" id="JACHWZ010000018">
    <property type="protein sequence ID" value="MBB3062603.1"/>
    <property type="molecule type" value="Genomic_DNA"/>
</dbReference>
<sequence>MKLSSSVYPLLAAAIALTACGEAKDSTAIKDQQRPTESKSTESESIARLQLANPSAFPRLDEPVYLSFRELGLSEDYAEPLAVHGGGQLPVQRVDRDADGSADGILFLVDLQVDEEIDLKILPGSGEQPAGDKRTQAEISRKTGGQWADRKYLGGYFQNVSELDVPPEHTDHSQFIRYEGPGIESDLVGYRVYLDWRNGFDIFGKKVREPVLQDVGQDGFESYHHMADWGMDILKVGDALGVGGYGYWDGEKVVRVSDVQDWSAKIVDNGELYSSLNIEYKGWKPAKNKQADLSTILSMRAGSRLVEVNGQASEGLGALVAGLVKHTGTQLMVGDLDIPGGAWTYIGTWGQQSLDGSGLGMGLLVQKKTVKEVTEDELNQVVVFKQPATNDFNYYFTAAWAKEAESRHGPITSAGQFEAYLAREAEKLTMPLRKRLTTALSEAQTQQPLSANGALQWSQRLADSELERSTYQLAFGGVDPHRKRPAYFEYTTGLLMQAYDDLNRASPEPRYADAVEKVMGSFVNEDGSINGYVQSKYNIDSINAGKMLLRMLERNGKDSYKTAVATLREQLEHHPRTTAGAFWHKQKYPHQVWLDGVYMGIPFLAHYEKLSAENGGEGNFDEVLAEFKVVREKLHDPQTGLYFHAWDEAKEQGWADKESGLSANFWSRGMGWMAMALVDVLDYIPEENAEQRQYLIDMINELAPVLEKYQDAESGTWYQVANKAGARGNYLEATGSSMFTYFFAKAINNGYLPDTYVPLAKKSYQGLLDQFIQVHADGSVSLTNNCEVAGLGFGRDGSYRYYMSEPVIDDDLKGVGPFIMAGAEMYKLLNKQG</sequence>
<proteinExistence type="predicted"/>
<evidence type="ECO:0000256" key="1">
    <source>
        <dbReference type="ARBA" id="ARBA00022801"/>
    </source>
</evidence>
<dbReference type="Proteomes" id="UP000535937">
    <property type="component" value="Unassembled WGS sequence"/>
</dbReference>
<dbReference type="InterPro" id="IPR032342">
    <property type="entry name" value="DUF4861"/>
</dbReference>
<gene>
    <name evidence="3" type="ORF">FHS09_003452</name>
</gene>